<proteinExistence type="inferred from homology"/>
<dbReference type="EMBL" id="LAZR01057853">
    <property type="protein sequence ID" value="KKK71172.1"/>
    <property type="molecule type" value="Genomic_DNA"/>
</dbReference>
<dbReference type="GO" id="GO:0006227">
    <property type="term" value="P:dUDP biosynthetic process"/>
    <property type="evidence" value="ECO:0007669"/>
    <property type="project" value="TreeGrafter"/>
</dbReference>
<dbReference type="GO" id="GO:0004798">
    <property type="term" value="F:dTMP kinase activity"/>
    <property type="evidence" value="ECO:0007669"/>
    <property type="project" value="UniProtKB-EC"/>
</dbReference>
<dbReference type="Pfam" id="PF02223">
    <property type="entry name" value="Thymidylate_kin"/>
    <property type="match status" value="1"/>
</dbReference>
<comment type="catalytic activity">
    <reaction evidence="8">
        <text>dTMP + ATP = dTDP + ADP</text>
        <dbReference type="Rhea" id="RHEA:13517"/>
        <dbReference type="ChEBI" id="CHEBI:30616"/>
        <dbReference type="ChEBI" id="CHEBI:58369"/>
        <dbReference type="ChEBI" id="CHEBI:63528"/>
        <dbReference type="ChEBI" id="CHEBI:456216"/>
        <dbReference type="EC" id="2.7.4.9"/>
    </reaction>
</comment>
<name>A0A0F8XQ69_9ZZZZ</name>
<keyword evidence="7" id="KW-0067">ATP-binding</keyword>
<keyword evidence="6" id="KW-0418">Kinase</keyword>
<dbReference type="EC" id="2.7.4.9" evidence="2"/>
<comment type="caution">
    <text evidence="10">The sequence shown here is derived from an EMBL/GenBank/DDBJ whole genome shotgun (WGS) entry which is preliminary data.</text>
</comment>
<evidence type="ECO:0000313" key="10">
    <source>
        <dbReference type="EMBL" id="KKK71172.1"/>
    </source>
</evidence>
<reference evidence="10" key="1">
    <citation type="journal article" date="2015" name="Nature">
        <title>Complex archaea that bridge the gap between prokaryotes and eukaryotes.</title>
        <authorList>
            <person name="Spang A."/>
            <person name="Saw J.H."/>
            <person name="Jorgensen S.L."/>
            <person name="Zaremba-Niedzwiedzka K."/>
            <person name="Martijn J."/>
            <person name="Lind A.E."/>
            <person name="van Eijk R."/>
            <person name="Schleper C."/>
            <person name="Guy L."/>
            <person name="Ettema T.J."/>
        </authorList>
    </citation>
    <scope>NUCLEOTIDE SEQUENCE</scope>
</reference>
<dbReference type="NCBIfam" id="TIGR00041">
    <property type="entry name" value="DTMP_kinase"/>
    <property type="match status" value="1"/>
</dbReference>
<evidence type="ECO:0000256" key="4">
    <source>
        <dbReference type="ARBA" id="ARBA00022727"/>
    </source>
</evidence>
<evidence type="ECO:0000256" key="8">
    <source>
        <dbReference type="ARBA" id="ARBA00048743"/>
    </source>
</evidence>
<organism evidence="10">
    <name type="scientific">marine sediment metagenome</name>
    <dbReference type="NCBI Taxonomy" id="412755"/>
    <lineage>
        <taxon>unclassified sequences</taxon>
        <taxon>metagenomes</taxon>
        <taxon>ecological metagenomes</taxon>
    </lineage>
</organism>
<dbReference type="FunFam" id="3.40.50.300:FF:000225">
    <property type="entry name" value="Thymidylate kinase"/>
    <property type="match status" value="1"/>
</dbReference>
<evidence type="ECO:0000256" key="2">
    <source>
        <dbReference type="ARBA" id="ARBA00012980"/>
    </source>
</evidence>
<dbReference type="PANTHER" id="PTHR10344">
    <property type="entry name" value="THYMIDYLATE KINASE"/>
    <property type="match status" value="1"/>
</dbReference>
<evidence type="ECO:0000256" key="7">
    <source>
        <dbReference type="ARBA" id="ARBA00022840"/>
    </source>
</evidence>
<dbReference type="InterPro" id="IPR018094">
    <property type="entry name" value="Thymidylate_kinase"/>
</dbReference>
<evidence type="ECO:0000256" key="1">
    <source>
        <dbReference type="ARBA" id="ARBA00009776"/>
    </source>
</evidence>
<gene>
    <name evidence="10" type="ORF">LCGC14_2916600</name>
</gene>
<dbReference type="GO" id="GO:0005829">
    <property type="term" value="C:cytosol"/>
    <property type="evidence" value="ECO:0007669"/>
    <property type="project" value="TreeGrafter"/>
</dbReference>
<comment type="similarity">
    <text evidence="1">Belongs to the thymidylate kinase family.</text>
</comment>
<dbReference type="SUPFAM" id="SSF52540">
    <property type="entry name" value="P-loop containing nucleoside triphosphate hydrolases"/>
    <property type="match status" value="1"/>
</dbReference>
<evidence type="ECO:0000259" key="9">
    <source>
        <dbReference type="Pfam" id="PF02223"/>
    </source>
</evidence>
<dbReference type="InterPro" id="IPR027417">
    <property type="entry name" value="P-loop_NTPase"/>
</dbReference>
<dbReference type="GO" id="GO:0006235">
    <property type="term" value="P:dTTP biosynthetic process"/>
    <property type="evidence" value="ECO:0007669"/>
    <property type="project" value="TreeGrafter"/>
</dbReference>
<dbReference type="HAMAP" id="MF_00165">
    <property type="entry name" value="Thymidylate_kinase"/>
    <property type="match status" value="1"/>
</dbReference>
<evidence type="ECO:0000256" key="3">
    <source>
        <dbReference type="ARBA" id="ARBA00022679"/>
    </source>
</evidence>
<accession>A0A0F8XQ69</accession>
<dbReference type="Gene3D" id="3.40.50.300">
    <property type="entry name" value="P-loop containing nucleotide triphosphate hydrolases"/>
    <property type="match status" value="1"/>
</dbReference>
<dbReference type="GO" id="GO:0005524">
    <property type="term" value="F:ATP binding"/>
    <property type="evidence" value="ECO:0007669"/>
    <property type="project" value="UniProtKB-KW"/>
</dbReference>
<dbReference type="InterPro" id="IPR039430">
    <property type="entry name" value="Thymidylate_kin-like_dom"/>
</dbReference>
<evidence type="ECO:0000256" key="5">
    <source>
        <dbReference type="ARBA" id="ARBA00022741"/>
    </source>
</evidence>
<keyword evidence="4" id="KW-0545">Nucleotide biosynthesis</keyword>
<keyword evidence="3" id="KW-0808">Transferase</keyword>
<protein>
    <recommendedName>
        <fullName evidence="2">dTMP kinase</fullName>
        <ecNumber evidence="2">2.7.4.9</ecNumber>
    </recommendedName>
</protein>
<dbReference type="PANTHER" id="PTHR10344:SF4">
    <property type="entry name" value="UMP-CMP KINASE 2, MITOCHONDRIAL"/>
    <property type="match status" value="1"/>
</dbReference>
<dbReference type="CDD" id="cd01672">
    <property type="entry name" value="TMPK"/>
    <property type="match status" value="1"/>
</dbReference>
<feature type="domain" description="Thymidylate kinase-like" evidence="9">
    <location>
        <begin position="15"/>
        <end position="218"/>
    </location>
</feature>
<evidence type="ECO:0000256" key="6">
    <source>
        <dbReference type="ARBA" id="ARBA00022777"/>
    </source>
</evidence>
<sequence length="229" mass="24969">MSELAEKLGGKFIVLDGPDGAGKSTQLGLLEDHLAAIGVPVQTVHDPGCTDVGQKIRDILLQRDHHSMAPMCETMLFMASRAQLVVERIKPALEAGKLVLSDRYVSATVAYQGASGVDPEIIIKMGDIAVQGIWPDLTVILDVDVELGMQRVGAPRQRVKKGAQTRLSQRSLFGDRLEAVDLSYHDQVREIFTRLSDCYPRPVAHVDANRDVQAVFRDVLAALEKAFGG</sequence>
<keyword evidence="5" id="KW-0547">Nucleotide-binding</keyword>
<dbReference type="AlphaFoldDB" id="A0A0F8XQ69"/>
<dbReference type="GO" id="GO:0006233">
    <property type="term" value="P:dTDP biosynthetic process"/>
    <property type="evidence" value="ECO:0007669"/>
    <property type="project" value="InterPro"/>
</dbReference>